<dbReference type="Proteomes" id="UP000503840">
    <property type="component" value="Unassembled WGS sequence"/>
</dbReference>
<dbReference type="Pfam" id="PF08735">
    <property type="entry name" value="DUF1786"/>
    <property type="match status" value="1"/>
</dbReference>
<gene>
    <name evidence="1" type="ORF">DSM101010T_05740</name>
</gene>
<sequence>MPRTMLLLDIGSGTQDVLYYIPGRELENCPKFVLPAPARLVAQQVEAHTRNGVSIYLHGSNMGGGFFRALKLHMEAGCKVAVHPDAAFALHDNADKVRSWGIEIIEQCPEGYVPVALADYDAAWWRAFLGMAGLEYPDLVIAAAQDHGFHPQPAGLGNRAGRFQLWRDLLTQHQGNLFALLHAQAPAPMTRLAAIQRATGFGPVADSAAAALLGALFMPEIATRSHREGVLVVNVGNSHLVAFLVYKERVLGVYEHHTGMLEQDKLIEDLVEFRRGWLTDDMVRNTGGHGCMNLPLPDEAEGFRPAFILGPRRELLRGQGQFIAPGGDMMLAGCFGLLKGYSLISGMELP</sequence>
<reference evidence="1 2" key="1">
    <citation type="submission" date="2020-05" db="EMBL/GenBank/DDBJ databases">
        <title>Draft genome sequence of Desulfovibrio sp. strain HN2T.</title>
        <authorList>
            <person name="Ueno A."/>
            <person name="Tamazawa S."/>
            <person name="Tamamura S."/>
            <person name="Murakami T."/>
            <person name="Kiyama T."/>
            <person name="Inomata H."/>
            <person name="Amano Y."/>
            <person name="Miyakawa K."/>
            <person name="Tamaki H."/>
            <person name="Naganuma T."/>
            <person name="Kaneko K."/>
        </authorList>
    </citation>
    <scope>NUCLEOTIDE SEQUENCE [LARGE SCALE GENOMIC DNA]</scope>
    <source>
        <strain evidence="1 2">HN2</strain>
    </source>
</reference>
<keyword evidence="2" id="KW-1185">Reference proteome</keyword>
<accession>A0A7J0BET8</accession>
<comment type="caution">
    <text evidence="1">The sequence shown here is derived from an EMBL/GenBank/DDBJ whole genome shotgun (WGS) entry which is preliminary data.</text>
</comment>
<evidence type="ECO:0000313" key="2">
    <source>
        <dbReference type="Proteomes" id="UP000503840"/>
    </source>
</evidence>
<proteinExistence type="predicted"/>
<evidence type="ECO:0000313" key="1">
    <source>
        <dbReference type="EMBL" id="GFM32209.1"/>
    </source>
</evidence>
<organism evidence="1 2">
    <name type="scientific">Desulfovibrio subterraneus</name>
    <dbReference type="NCBI Taxonomy" id="2718620"/>
    <lineage>
        <taxon>Bacteria</taxon>
        <taxon>Pseudomonadati</taxon>
        <taxon>Thermodesulfobacteriota</taxon>
        <taxon>Desulfovibrionia</taxon>
        <taxon>Desulfovibrionales</taxon>
        <taxon>Desulfovibrionaceae</taxon>
        <taxon>Desulfovibrio</taxon>
    </lineage>
</organism>
<dbReference type="InterPro" id="IPR014846">
    <property type="entry name" value="DUF1786_pyruvate_format-lyase"/>
</dbReference>
<name>A0A7J0BET8_9BACT</name>
<dbReference type="RefSeq" id="WP_174403884.1">
    <property type="nucleotide sequence ID" value="NZ_BLVO01000004.1"/>
</dbReference>
<dbReference type="AlphaFoldDB" id="A0A7J0BET8"/>
<protein>
    <submittedName>
        <fullName evidence="1">Uncharacterized protein</fullName>
    </submittedName>
</protein>
<dbReference type="EMBL" id="BLVO01000004">
    <property type="protein sequence ID" value="GFM32209.1"/>
    <property type="molecule type" value="Genomic_DNA"/>
</dbReference>